<dbReference type="RefSeq" id="WP_174605353.1">
    <property type="nucleotide sequence ID" value="NZ_CP054490.1"/>
</dbReference>
<gene>
    <name evidence="1" type="ORF">HUE58_01690</name>
</gene>
<dbReference type="AlphaFoldDB" id="A0A6N0HNM6"/>
<dbReference type="EMBL" id="CP054490">
    <property type="protein sequence ID" value="QKQ23913.1"/>
    <property type="molecule type" value="Genomic_DNA"/>
</dbReference>
<name>A0A6N0HNM6_9GAMM</name>
<keyword evidence="2" id="KW-1185">Reference proteome</keyword>
<dbReference type="KEGG" id="reo:HUE58_01690"/>
<dbReference type="Pfam" id="PF07505">
    <property type="entry name" value="DUF5131"/>
    <property type="match status" value="1"/>
</dbReference>
<organism evidence="1 2">
    <name type="scientific">Candidatus Ruthia endofausta</name>
    <dbReference type="NCBI Taxonomy" id="2738852"/>
    <lineage>
        <taxon>Bacteria</taxon>
        <taxon>Pseudomonadati</taxon>
        <taxon>Pseudomonadota</taxon>
        <taxon>Gammaproteobacteria</taxon>
        <taxon>Candidatus Pseudothioglobaceae</taxon>
        <taxon>Candidatus Ruthturnera</taxon>
    </lineage>
</organism>
<reference evidence="1 2" key="1">
    <citation type="submission" date="2020-05" db="EMBL/GenBank/DDBJ databases">
        <title>Horizontal transmission and recombination maintain forever young bacterial symbiont genomes.</title>
        <authorList>
            <person name="Russell S.L."/>
            <person name="Pepper-Tunick E."/>
            <person name="Svedberg J."/>
            <person name="Byrne A."/>
            <person name="Ruelas Castillo J."/>
            <person name="Vollmers C."/>
            <person name="Beinart R.A."/>
            <person name="Corbett-Detig R."/>
        </authorList>
    </citation>
    <scope>NUCLEOTIDE SEQUENCE [LARGE SCALE GENOMIC DNA]</scope>
    <source>
        <strain evidence="1">JDF_Ridge</strain>
    </source>
</reference>
<sequence length="66" mass="8053">MHERLPQAFLRKKSTIYFVNSMSDLFYPNVPFDFIEKVFDIMMAETPQHIYQILTKNHQRMSSFFF</sequence>
<protein>
    <submittedName>
        <fullName evidence="1">DUF5131 family protein</fullName>
    </submittedName>
</protein>
<accession>A0A6N0HNM6</accession>
<dbReference type="InterPro" id="IPR011101">
    <property type="entry name" value="DUF5131"/>
</dbReference>
<proteinExistence type="predicted"/>
<evidence type="ECO:0000313" key="2">
    <source>
        <dbReference type="Proteomes" id="UP000509429"/>
    </source>
</evidence>
<dbReference type="Proteomes" id="UP000509429">
    <property type="component" value="Chromosome"/>
</dbReference>
<evidence type="ECO:0000313" key="1">
    <source>
        <dbReference type="EMBL" id="QKQ23913.1"/>
    </source>
</evidence>